<feature type="signal peptide" evidence="2">
    <location>
        <begin position="1"/>
        <end position="32"/>
    </location>
</feature>
<dbReference type="InterPro" id="IPR050491">
    <property type="entry name" value="AmpC-like"/>
</dbReference>
<dbReference type="PANTHER" id="PTHR46825:SF7">
    <property type="entry name" value="D-ALANYL-D-ALANINE CARBOXYPEPTIDASE"/>
    <property type="match status" value="1"/>
</dbReference>
<protein>
    <submittedName>
        <fullName evidence="4">Serine hydrolase domain-containing protein</fullName>
    </submittedName>
</protein>
<evidence type="ECO:0000313" key="4">
    <source>
        <dbReference type="EMBL" id="GAA0420940.1"/>
    </source>
</evidence>
<feature type="chain" id="PRO_5047086695" evidence="2">
    <location>
        <begin position="33"/>
        <end position="394"/>
    </location>
</feature>
<dbReference type="Proteomes" id="UP001500879">
    <property type="component" value="Unassembled WGS sequence"/>
</dbReference>
<feature type="domain" description="Beta-lactamase-related" evidence="3">
    <location>
        <begin position="48"/>
        <end position="374"/>
    </location>
</feature>
<dbReference type="PANTHER" id="PTHR46825">
    <property type="entry name" value="D-ALANYL-D-ALANINE-CARBOXYPEPTIDASE/ENDOPEPTIDASE AMPH"/>
    <property type="match status" value="1"/>
</dbReference>
<keyword evidence="4" id="KW-0378">Hydrolase</keyword>
<keyword evidence="2" id="KW-0732">Signal</keyword>
<keyword evidence="5" id="KW-1185">Reference proteome</keyword>
<evidence type="ECO:0000259" key="3">
    <source>
        <dbReference type="Pfam" id="PF00144"/>
    </source>
</evidence>
<dbReference type="Gene3D" id="3.40.710.10">
    <property type="entry name" value="DD-peptidase/beta-lactamase superfamily"/>
    <property type="match status" value="1"/>
</dbReference>
<organism evidence="4 5">
    <name type="scientific">Streptomyces luteireticuli</name>
    <dbReference type="NCBI Taxonomy" id="173858"/>
    <lineage>
        <taxon>Bacteria</taxon>
        <taxon>Bacillati</taxon>
        <taxon>Actinomycetota</taxon>
        <taxon>Actinomycetes</taxon>
        <taxon>Kitasatosporales</taxon>
        <taxon>Streptomycetaceae</taxon>
        <taxon>Streptomyces</taxon>
    </lineage>
</organism>
<proteinExistence type="predicted"/>
<accession>A0ABP3IUD3</accession>
<name>A0ABP3IUD3_9ACTN</name>
<feature type="compositionally biased region" description="Basic and acidic residues" evidence="1">
    <location>
        <begin position="77"/>
        <end position="87"/>
    </location>
</feature>
<comment type="caution">
    <text evidence="4">The sequence shown here is derived from an EMBL/GenBank/DDBJ whole genome shotgun (WGS) entry which is preliminary data.</text>
</comment>
<feature type="region of interest" description="Disordered" evidence="1">
    <location>
        <begin position="59"/>
        <end position="87"/>
    </location>
</feature>
<dbReference type="SUPFAM" id="SSF56601">
    <property type="entry name" value="beta-lactamase/transpeptidase-like"/>
    <property type="match status" value="1"/>
</dbReference>
<evidence type="ECO:0000313" key="5">
    <source>
        <dbReference type="Proteomes" id="UP001500879"/>
    </source>
</evidence>
<dbReference type="RefSeq" id="WP_344027803.1">
    <property type="nucleotide sequence ID" value="NZ_BAAABX010000051.1"/>
</dbReference>
<gene>
    <name evidence="4" type="ORF">GCM10010357_47840</name>
</gene>
<dbReference type="InterPro" id="IPR012338">
    <property type="entry name" value="Beta-lactam/transpept-like"/>
</dbReference>
<evidence type="ECO:0000256" key="2">
    <source>
        <dbReference type="SAM" id="SignalP"/>
    </source>
</evidence>
<reference evidence="5" key="1">
    <citation type="journal article" date="2019" name="Int. J. Syst. Evol. Microbiol.">
        <title>The Global Catalogue of Microorganisms (GCM) 10K type strain sequencing project: providing services to taxonomists for standard genome sequencing and annotation.</title>
        <authorList>
            <consortium name="The Broad Institute Genomics Platform"/>
            <consortium name="The Broad Institute Genome Sequencing Center for Infectious Disease"/>
            <person name="Wu L."/>
            <person name="Ma J."/>
        </authorList>
    </citation>
    <scope>NUCLEOTIDE SEQUENCE [LARGE SCALE GENOMIC DNA]</scope>
    <source>
        <strain evidence="5">JCM 4788</strain>
    </source>
</reference>
<dbReference type="InterPro" id="IPR001466">
    <property type="entry name" value="Beta-lactam-related"/>
</dbReference>
<dbReference type="GO" id="GO:0016787">
    <property type="term" value="F:hydrolase activity"/>
    <property type="evidence" value="ECO:0007669"/>
    <property type="project" value="UniProtKB-KW"/>
</dbReference>
<sequence length="394" mass="42670">MRKLSLRIRGRALGLTAALAVGAVALAGPATAAPVAAKGAHQRTQEALDGLVAAGMPGVAAQTSSPEGEWFGSAGHADTKTKTKRTDRDHIRAGSITKTFVTTVILQLEAEGKLRLDDSVERWLPGLLKGNGYDGNKVTLRQLLNHTSGIHDMVETPEWNAYMNGPGFLEHRYEYRSPEQIVAMGLKYPPYWAPGTAWHYSNTNFVIAGMVIEKVTGNAWAREAEKRIVKPLGLRQTTFPGTDPTMPAPHPVGYSKLYAANPGPEIYDATEYNPAWSGATGEMISTTGDLNRFFGALLGGRLFPKKQLDAMLTTVPAEDGTNNDVPFDYGLGLIVRSLPCGVKVYGHDGIVWGSLTSTAVTRDGKHALTFQINGDWLDSTKPYNDVFRGEFCPK</sequence>
<dbReference type="Pfam" id="PF00144">
    <property type="entry name" value="Beta-lactamase"/>
    <property type="match status" value="1"/>
</dbReference>
<evidence type="ECO:0000256" key="1">
    <source>
        <dbReference type="SAM" id="MobiDB-lite"/>
    </source>
</evidence>
<dbReference type="EMBL" id="BAAABX010000051">
    <property type="protein sequence ID" value="GAA0420940.1"/>
    <property type="molecule type" value="Genomic_DNA"/>
</dbReference>